<dbReference type="InterPro" id="IPR001789">
    <property type="entry name" value="Sig_transdc_resp-reg_receiver"/>
</dbReference>
<evidence type="ECO:0000259" key="3">
    <source>
        <dbReference type="PROSITE" id="PS50110"/>
    </source>
</evidence>
<comment type="caution">
    <text evidence="4">The sequence shown here is derived from an EMBL/GenBank/DDBJ whole genome shotgun (WGS) entry which is preliminary data.</text>
</comment>
<gene>
    <name evidence="4" type="ORF">GCM10011379_34060</name>
</gene>
<evidence type="ECO:0000313" key="4">
    <source>
        <dbReference type="EMBL" id="GGH73013.1"/>
    </source>
</evidence>
<dbReference type="RefSeq" id="WP_188954410.1">
    <property type="nucleotide sequence ID" value="NZ_BMIB01000003.1"/>
</dbReference>
<dbReference type="SMART" id="SM00448">
    <property type="entry name" value="REC"/>
    <property type="match status" value="1"/>
</dbReference>
<accession>A0A917J1U3</accession>
<dbReference type="InterPro" id="IPR050595">
    <property type="entry name" value="Bact_response_regulator"/>
</dbReference>
<keyword evidence="1 2" id="KW-0597">Phosphoprotein</keyword>
<dbReference type="Proteomes" id="UP000627292">
    <property type="component" value="Unassembled WGS sequence"/>
</dbReference>
<feature type="domain" description="Response regulatory" evidence="3">
    <location>
        <begin position="12"/>
        <end position="130"/>
    </location>
</feature>
<dbReference type="PROSITE" id="PS50110">
    <property type="entry name" value="RESPONSE_REGULATORY"/>
    <property type="match status" value="1"/>
</dbReference>
<reference evidence="4" key="2">
    <citation type="submission" date="2020-09" db="EMBL/GenBank/DDBJ databases">
        <authorList>
            <person name="Sun Q."/>
            <person name="Zhou Y."/>
        </authorList>
    </citation>
    <scope>NUCLEOTIDE SEQUENCE</scope>
    <source>
        <strain evidence="4">CGMCC 1.15290</strain>
    </source>
</reference>
<dbReference type="SUPFAM" id="SSF52172">
    <property type="entry name" value="CheY-like"/>
    <property type="match status" value="1"/>
</dbReference>
<reference evidence="4" key="1">
    <citation type="journal article" date="2014" name="Int. J. Syst. Evol. Microbiol.">
        <title>Complete genome sequence of Corynebacterium casei LMG S-19264T (=DSM 44701T), isolated from a smear-ripened cheese.</title>
        <authorList>
            <consortium name="US DOE Joint Genome Institute (JGI-PGF)"/>
            <person name="Walter F."/>
            <person name="Albersmeier A."/>
            <person name="Kalinowski J."/>
            <person name="Ruckert C."/>
        </authorList>
    </citation>
    <scope>NUCLEOTIDE SEQUENCE</scope>
    <source>
        <strain evidence="4">CGMCC 1.15290</strain>
    </source>
</reference>
<keyword evidence="5" id="KW-1185">Reference proteome</keyword>
<dbReference type="PANTHER" id="PTHR44591">
    <property type="entry name" value="STRESS RESPONSE REGULATOR PROTEIN 1"/>
    <property type="match status" value="1"/>
</dbReference>
<proteinExistence type="predicted"/>
<dbReference type="Pfam" id="PF00072">
    <property type="entry name" value="Response_reg"/>
    <property type="match status" value="1"/>
</dbReference>
<dbReference type="Gene3D" id="3.40.50.2300">
    <property type="match status" value="1"/>
</dbReference>
<organism evidence="4 5">
    <name type="scientific">Filimonas zeae</name>
    <dbReference type="NCBI Taxonomy" id="1737353"/>
    <lineage>
        <taxon>Bacteria</taxon>
        <taxon>Pseudomonadati</taxon>
        <taxon>Bacteroidota</taxon>
        <taxon>Chitinophagia</taxon>
        <taxon>Chitinophagales</taxon>
        <taxon>Chitinophagaceae</taxon>
        <taxon>Filimonas</taxon>
    </lineage>
</organism>
<dbReference type="GO" id="GO:0000160">
    <property type="term" value="P:phosphorelay signal transduction system"/>
    <property type="evidence" value="ECO:0007669"/>
    <property type="project" value="InterPro"/>
</dbReference>
<name>A0A917J1U3_9BACT</name>
<feature type="modified residue" description="4-aspartylphosphate" evidence="2">
    <location>
        <position position="63"/>
    </location>
</feature>
<dbReference type="AlphaFoldDB" id="A0A917J1U3"/>
<evidence type="ECO:0000256" key="2">
    <source>
        <dbReference type="PROSITE-ProRule" id="PRU00169"/>
    </source>
</evidence>
<protein>
    <recommendedName>
        <fullName evidence="3">Response regulatory domain-containing protein</fullName>
    </recommendedName>
</protein>
<evidence type="ECO:0000313" key="5">
    <source>
        <dbReference type="Proteomes" id="UP000627292"/>
    </source>
</evidence>
<dbReference type="EMBL" id="BMIB01000003">
    <property type="protein sequence ID" value="GGH73013.1"/>
    <property type="molecule type" value="Genomic_DNA"/>
</dbReference>
<dbReference type="PANTHER" id="PTHR44591:SF3">
    <property type="entry name" value="RESPONSE REGULATORY DOMAIN-CONTAINING PROTEIN"/>
    <property type="match status" value="1"/>
</dbReference>
<sequence length="140" mass="15797">MTTSVNNNPPLQVVLADDDAEDCLIFSDAIKELRIVVDLATVSNGELLMQLLNKYIPDLLFLDIHMPCKDGKQCIREIRANPALDKLPVIVYSGMGQQDTIAYFFREGANHFLLKPTTMDDLKYALEIIFNNFSGINYRA</sequence>
<dbReference type="InterPro" id="IPR011006">
    <property type="entry name" value="CheY-like_superfamily"/>
</dbReference>
<evidence type="ECO:0000256" key="1">
    <source>
        <dbReference type="ARBA" id="ARBA00022553"/>
    </source>
</evidence>